<dbReference type="PANTHER" id="PTHR21328">
    <property type="entry name" value="POLY ADP-RIBOSE POLYMERASE FAMILY, MEMBER PARP"/>
    <property type="match status" value="1"/>
</dbReference>
<dbReference type="GO" id="GO:0003950">
    <property type="term" value="F:NAD+ poly-ADP-ribosyltransferase activity"/>
    <property type="evidence" value="ECO:0007669"/>
    <property type="project" value="InterPro"/>
</dbReference>
<evidence type="ECO:0000313" key="8">
    <source>
        <dbReference type="Proteomes" id="UP001147695"/>
    </source>
</evidence>
<evidence type="ECO:0000256" key="2">
    <source>
        <dbReference type="ARBA" id="ARBA00022679"/>
    </source>
</evidence>
<feature type="domain" description="UBC core" evidence="6">
    <location>
        <begin position="947"/>
        <end position="1120"/>
    </location>
</feature>
<dbReference type="Proteomes" id="UP001147695">
    <property type="component" value="Unassembled WGS sequence"/>
</dbReference>
<dbReference type="InterPro" id="IPR000608">
    <property type="entry name" value="UBC"/>
</dbReference>
<dbReference type="Gene3D" id="3.90.228.10">
    <property type="match status" value="1"/>
</dbReference>
<reference evidence="7" key="2">
    <citation type="journal article" date="2023" name="IMA Fungus">
        <title>Comparative genomic study of the Penicillium genus elucidates a diverse pangenome and 15 lateral gene transfer events.</title>
        <authorList>
            <person name="Petersen C."/>
            <person name="Sorensen T."/>
            <person name="Nielsen M.R."/>
            <person name="Sondergaard T.E."/>
            <person name="Sorensen J.L."/>
            <person name="Fitzpatrick D.A."/>
            <person name="Frisvad J.C."/>
            <person name="Nielsen K.L."/>
        </authorList>
    </citation>
    <scope>NUCLEOTIDE SEQUENCE</scope>
    <source>
        <strain evidence="7">IBT 35673</strain>
    </source>
</reference>
<keyword evidence="2" id="KW-0808">Transferase</keyword>
<dbReference type="Gene3D" id="3.10.110.10">
    <property type="entry name" value="Ubiquitin Conjugating Enzyme"/>
    <property type="match status" value="1"/>
</dbReference>
<comment type="caution">
    <text evidence="7">The sequence shown here is derived from an EMBL/GenBank/DDBJ whole genome shotgun (WGS) entry which is preliminary data.</text>
</comment>
<dbReference type="SUPFAM" id="SSF56399">
    <property type="entry name" value="ADP-ribosylation"/>
    <property type="match status" value="1"/>
</dbReference>
<feature type="compositionally biased region" description="Acidic residues" evidence="5">
    <location>
        <begin position="139"/>
        <end position="148"/>
    </location>
</feature>
<feature type="region of interest" description="Disordered" evidence="5">
    <location>
        <begin position="112"/>
        <end position="148"/>
    </location>
</feature>
<keyword evidence="3" id="KW-0548">Nucleotidyltransferase</keyword>
<dbReference type="AlphaFoldDB" id="A0A9W9QG64"/>
<evidence type="ECO:0000256" key="3">
    <source>
        <dbReference type="ARBA" id="ARBA00022695"/>
    </source>
</evidence>
<dbReference type="PROSITE" id="PS50127">
    <property type="entry name" value="UBC_2"/>
    <property type="match status" value="1"/>
</dbReference>
<accession>A0A9W9QG64</accession>
<dbReference type="InterPro" id="IPR051838">
    <property type="entry name" value="ARTD_PARP"/>
</dbReference>
<dbReference type="Pfam" id="PF00179">
    <property type="entry name" value="UQ_con"/>
    <property type="match status" value="1"/>
</dbReference>
<reference evidence="7" key="1">
    <citation type="submission" date="2022-12" db="EMBL/GenBank/DDBJ databases">
        <authorList>
            <person name="Petersen C."/>
        </authorList>
    </citation>
    <scope>NUCLEOTIDE SEQUENCE</scope>
    <source>
        <strain evidence="7">IBT 35673</strain>
    </source>
</reference>
<protein>
    <recommendedName>
        <fullName evidence="6">UBC core domain-containing protein</fullName>
    </recommendedName>
</protein>
<dbReference type="GO" id="GO:0016779">
    <property type="term" value="F:nucleotidyltransferase activity"/>
    <property type="evidence" value="ECO:0007669"/>
    <property type="project" value="UniProtKB-KW"/>
</dbReference>
<proteinExistence type="predicted"/>
<dbReference type="CDD" id="cd23802">
    <property type="entry name" value="UBCc_UBE2Q"/>
    <property type="match status" value="1"/>
</dbReference>
<name>A0A9W9QG64_PENBR</name>
<evidence type="ECO:0000259" key="6">
    <source>
        <dbReference type="PROSITE" id="PS50127"/>
    </source>
</evidence>
<organism evidence="7 8">
    <name type="scientific">Penicillium brevicompactum</name>
    <dbReference type="NCBI Taxonomy" id="5074"/>
    <lineage>
        <taxon>Eukaryota</taxon>
        <taxon>Fungi</taxon>
        <taxon>Dikarya</taxon>
        <taxon>Ascomycota</taxon>
        <taxon>Pezizomycotina</taxon>
        <taxon>Eurotiomycetes</taxon>
        <taxon>Eurotiomycetidae</taxon>
        <taxon>Eurotiales</taxon>
        <taxon>Aspergillaceae</taxon>
        <taxon>Penicillium</taxon>
    </lineage>
</organism>
<gene>
    <name evidence="7" type="ORF">N7452_007765</name>
</gene>
<dbReference type="EMBL" id="JAPZBQ010000004">
    <property type="protein sequence ID" value="KAJ5335362.1"/>
    <property type="molecule type" value="Genomic_DNA"/>
</dbReference>
<dbReference type="SUPFAM" id="SSF54495">
    <property type="entry name" value="UBC-like"/>
    <property type="match status" value="1"/>
</dbReference>
<dbReference type="InterPro" id="IPR012317">
    <property type="entry name" value="Poly(ADP-ribose)pol_cat_dom"/>
</dbReference>
<dbReference type="FunFam" id="3.10.110.10:FF:000107">
    <property type="entry name" value="Ubiquitin conjugating enzyme, putative"/>
    <property type="match status" value="1"/>
</dbReference>
<evidence type="ECO:0000256" key="4">
    <source>
        <dbReference type="ARBA" id="ARBA00023027"/>
    </source>
</evidence>
<sequence>MPRQDFLRDLDQAAAVDRFPCLSNIRAGEYDGSISFDFIDPVTEVHIDLQAIVSDSHDYLKNHTYLVFATSENCPPTVNKLLENSVALLVGLTVDEMLSTLARIITDSMTNSDSAPIVSGDESESDFNERESVSSTETNDQEWESDEEEDLSIFAQSDAQLRAYIRRDLGLAKRAGFRVGYLGSETGNFIVTMSCRISKLAISDEAMHTWNVKPSEYVVLLIRYTPNYMDLQRMVQLDRDTRKTFVQMHIGLCNSYKPSLQQAMSVFQGIQISQTEEEHIFPDNAMGTLRPLFIGTSLNSLLEERFLGILKIRLEHCLSWTGAELLFHTNQGKTHGGSDLNLEPYQQPDNWAASTPKFLAADHVADMDRNIDEISFPLSAMQFTLRHFVKCTEFCLVCHCKTNDTFEAIKPYVCSSGLCLYQYMALAMGPSLEYEIRSQPLVVELLISLACYGAISGDIGDLPEGLRLRVPAKLSQPAPENAELCAGDFNPAKLDMRTDVHNILRAGDWIVILADTSIHGNAEMKQWHCRVEHVSETSGHMDLSRPICEGRQLGQEGLPSDYIKVKFAIYDTDLDDLEPIQKRSMMLALLGTIPDVQTLHSYINKNNGNNNSLSNWKQVLSPAALNLLRWVVASNRSYISQDNQDPSYQVTGMNGWVQFRLVQGAADKEQRFTDAVNSVSLAKNPNHPTLFAWHGSPTSNWHSILREGLHFKRVVHGRASGHGVYMSRQFDVSIGYVSRHGYLSLPPNRLVIASVMSLNEVVNSPEDFVSSHPHYVVQHLDWVQPRYLFVKAASPKLAVMDWLGSPRTKSPSKGLMYKQDQTRLACGPHGGPIEIPILVLTGKRGQDLRASANATSNSWMGKLLSSPKRRKLSIEGGGSSDNDEDMSVKTDEEDINILLSDDELPQTETPLPTKPIDNADLKTDFLPGTLLESTLPRLSPPQYATTIATKALQQHLNTVLKVQKQVPLQDLGWYVDHSLINTVYQWIVELHSFDPEIPLAKDLKAAKMQSIVLELRFPAQFPMEPPFVRVIRPRFLEFSLGGGGHVTGGGAMCMELLTQSGWLPTSSIESVLLQVRMAILNPEPRPARLSQRTSRQEYSVGEAVEAYKRVALAHGWKISSDYAQIAW</sequence>
<evidence type="ECO:0000313" key="7">
    <source>
        <dbReference type="EMBL" id="KAJ5335362.1"/>
    </source>
</evidence>
<evidence type="ECO:0000256" key="1">
    <source>
        <dbReference type="ARBA" id="ARBA00022676"/>
    </source>
</evidence>
<evidence type="ECO:0000256" key="5">
    <source>
        <dbReference type="SAM" id="MobiDB-lite"/>
    </source>
</evidence>
<dbReference type="Pfam" id="PF00644">
    <property type="entry name" value="PARP"/>
    <property type="match status" value="1"/>
</dbReference>
<dbReference type="InterPro" id="IPR016135">
    <property type="entry name" value="UBQ-conjugating_enzyme/RWD"/>
</dbReference>
<keyword evidence="1" id="KW-0328">Glycosyltransferase</keyword>
<keyword evidence="4" id="KW-0520">NAD</keyword>